<name>A0A6N8KUS2_9SPHI</name>
<dbReference type="RefSeq" id="WP_160367857.1">
    <property type="nucleotide sequence ID" value="NZ_WSQA01000002.1"/>
</dbReference>
<evidence type="ECO:0000313" key="1">
    <source>
        <dbReference type="EMBL" id="MVZ61220.1"/>
    </source>
</evidence>
<protein>
    <submittedName>
        <fullName evidence="1">Uncharacterized protein</fullName>
    </submittedName>
</protein>
<sequence length="139" mass="16192">MFSKNILVESALVGTFHFYAYVFNNPQGLIGFGIFPNNGPDPIVYFLNKKSNRISLHFDEEMIIQLCERSTFTTTERRLLFKKFLDFVIRLEEKAADIVFKGAKMTYLSNSREIVKYKRMYIHCKKGLSRQASSQEVES</sequence>
<reference evidence="1 2" key="1">
    <citation type="submission" date="2019-12" db="EMBL/GenBank/DDBJ databases">
        <authorList>
            <person name="Dong K."/>
        </authorList>
    </citation>
    <scope>NUCLEOTIDE SEQUENCE [LARGE SCALE GENOMIC DNA]</scope>
    <source>
        <strain evidence="1 2">JCM 31225</strain>
    </source>
</reference>
<accession>A0A6N8KUS2</accession>
<comment type="caution">
    <text evidence="1">The sequence shown here is derived from an EMBL/GenBank/DDBJ whole genome shotgun (WGS) entry which is preliminary data.</text>
</comment>
<keyword evidence="2" id="KW-1185">Reference proteome</keyword>
<gene>
    <name evidence="1" type="ORF">GQF63_04220</name>
</gene>
<dbReference type="EMBL" id="WSQA01000002">
    <property type="protein sequence ID" value="MVZ61220.1"/>
    <property type="molecule type" value="Genomic_DNA"/>
</dbReference>
<proteinExistence type="predicted"/>
<dbReference type="OrthoDB" id="713652at2"/>
<evidence type="ECO:0000313" key="2">
    <source>
        <dbReference type="Proteomes" id="UP000435036"/>
    </source>
</evidence>
<dbReference type="AlphaFoldDB" id="A0A6N8KUS2"/>
<organism evidence="1 2">
    <name type="scientific">Sphingobacterium humi</name>
    <dbReference type="NCBI Taxonomy" id="1796905"/>
    <lineage>
        <taxon>Bacteria</taxon>
        <taxon>Pseudomonadati</taxon>
        <taxon>Bacteroidota</taxon>
        <taxon>Sphingobacteriia</taxon>
        <taxon>Sphingobacteriales</taxon>
        <taxon>Sphingobacteriaceae</taxon>
        <taxon>Sphingobacterium</taxon>
    </lineage>
</organism>
<dbReference type="Proteomes" id="UP000435036">
    <property type="component" value="Unassembled WGS sequence"/>
</dbReference>